<feature type="domain" description="DPH-type MB" evidence="9">
    <location>
        <begin position="200"/>
        <end position="278"/>
    </location>
</feature>
<dbReference type="SMART" id="SM00271">
    <property type="entry name" value="DnaJ"/>
    <property type="match status" value="1"/>
</dbReference>
<evidence type="ECO:0000256" key="1">
    <source>
        <dbReference type="ARBA" id="ARBA00004123"/>
    </source>
</evidence>
<dbReference type="PANTHER" id="PTHR21454:SF47">
    <property type="entry name" value="DNAJ HEAT SHOCK N-TERMINAL DOMAIN-CONTAINING PROTEIN"/>
    <property type="match status" value="1"/>
</dbReference>
<accession>A0A0E0B3X5</accession>
<comment type="similarity">
    <text evidence="3">Belongs to the DPH4 family.</text>
</comment>
<dbReference type="Pfam" id="PF00226">
    <property type="entry name" value="DnaJ"/>
    <property type="match status" value="1"/>
</dbReference>
<dbReference type="InterPro" id="IPR036869">
    <property type="entry name" value="J_dom_sf"/>
</dbReference>
<organism evidence="10">
    <name type="scientific">Oryza glumipatula</name>
    <dbReference type="NCBI Taxonomy" id="40148"/>
    <lineage>
        <taxon>Eukaryota</taxon>
        <taxon>Viridiplantae</taxon>
        <taxon>Streptophyta</taxon>
        <taxon>Embryophyta</taxon>
        <taxon>Tracheophyta</taxon>
        <taxon>Spermatophyta</taxon>
        <taxon>Magnoliopsida</taxon>
        <taxon>Liliopsida</taxon>
        <taxon>Poales</taxon>
        <taxon>Poaceae</taxon>
        <taxon>BOP clade</taxon>
        <taxon>Oryzoideae</taxon>
        <taxon>Oryzeae</taxon>
        <taxon>Oryzinae</taxon>
        <taxon>Oryza</taxon>
    </lineage>
</organism>
<protein>
    <recommendedName>
        <fullName evidence="12">J domain-containing protein</fullName>
    </recommendedName>
</protein>
<evidence type="ECO:0000256" key="3">
    <source>
        <dbReference type="ARBA" id="ARBA00006169"/>
    </source>
</evidence>
<dbReference type="PANTHER" id="PTHR21454">
    <property type="entry name" value="DPH3 HOMOLOG-RELATED"/>
    <property type="match status" value="1"/>
</dbReference>
<dbReference type="CDD" id="cd06257">
    <property type="entry name" value="DnaJ"/>
    <property type="match status" value="1"/>
</dbReference>
<evidence type="ECO:0000313" key="10">
    <source>
        <dbReference type="EnsemblPlants" id="OGLUM09G13390.1"/>
    </source>
</evidence>
<evidence type="ECO:0000313" key="11">
    <source>
        <dbReference type="Proteomes" id="UP000026961"/>
    </source>
</evidence>
<evidence type="ECO:0000256" key="2">
    <source>
        <dbReference type="ARBA" id="ARBA00004496"/>
    </source>
</evidence>
<dbReference type="Gene3D" id="1.10.287.110">
    <property type="entry name" value="DnaJ domain"/>
    <property type="match status" value="1"/>
</dbReference>
<dbReference type="Proteomes" id="UP000026961">
    <property type="component" value="Chromosome 9"/>
</dbReference>
<dbReference type="PRINTS" id="PR00625">
    <property type="entry name" value="JDOMAIN"/>
</dbReference>
<dbReference type="Gramene" id="OGLUM09G13390.1">
    <property type="protein sequence ID" value="OGLUM09G13390.1"/>
    <property type="gene ID" value="OGLUM09G13390"/>
</dbReference>
<keyword evidence="6" id="KW-0539">Nucleus</keyword>
<dbReference type="eggNOG" id="KOG0714">
    <property type="taxonomic scope" value="Eukaryota"/>
</dbReference>
<dbReference type="Gene3D" id="3.10.660.10">
    <property type="entry name" value="DPH Zinc finger"/>
    <property type="match status" value="1"/>
</dbReference>
<evidence type="ECO:0000259" key="8">
    <source>
        <dbReference type="PROSITE" id="PS50076"/>
    </source>
</evidence>
<dbReference type="GO" id="GO:0005829">
    <property type="term" value="C:cytosol"/>
    <property type="evidence" value="ECO:0007669"/>
    <property type="project" value="TreeGrafter"/>
</dbReference>
<reference evidence="10" key="1">
    <citation type="submission" date="2015-04" db="UniProtKB">
        <authorList>
            <consortium name="EnsemblPlants"/>
        </authorList>
    </citation>
    <scope>IDENTIFICATION</scope>
</reference>
<dbReference type="SUPFAM" id="SSF46565">
    <property type="entry name" value="Chaperone J-domain"/>
    <property type="match status" value="1"/>
</dbReference>
<feature type="compositionally biased region" description="Polar residues" evidence="7">
    <location>
        <begin position="72"/>
        <end position="85"/>
    </location>
</feature>
<dbReference type="Pfam" id="PF05207">
    <property type="entry name" value="Zn_ribbon_CSL"/>
    <property type="match status" value="1"/>
</dbReference>
<feature type="region of interest" description="Disordered" evidence="7">
    <location>
        <begin position="61"/>
        <end position="93"/>
    </location>
</feature>
<dbReference type="InterPro" id="IPR036671">
    <property type="entry name" value="DPH_MB_sf"/>
</dbReference>
<keyword evidence="5" id="KW-0408">Iron</keyword>
<reference evidence="10" key="2">
    <citation type="submission" date="2018-05" db="EMBL/GenBank/DDBJ databases">
        <title>OgluRS3 (Oryza glumaepatula Reference Sequence Version 3).</title>
        <authorList>
            <person name="Zhang J."/>
            <person name="Kudrna D."/>
            <person name="Lee S."/>
            <person name="Talag J."/>
            <person name="Welchert J."/>
            <person name="Wing R.A."/>
        </authorList>
    </citation>
    <scope>NUCLEOTIDE SEQUENCE [LARGE SCALE GENOMIC DNA]</scope>
</reference>
<dbReference type="PROSITE" id="PS50076">
    <property type="entry name" value="DNAJ_2"/>
    <property type="match status" value="1"/>
</dbReference>
<name>A0A0E0B3X5_9ORYZ</name>
<dbReference type="FunFam" id="1.10.287.110:FF:000093">
    <property type="entry name" value="DNAJ heat shock N-terminal domain-containing protein-like"/>
    <property type="match status" value="1"/>
</dbReference>
<dbReference type="InterPro" id="IPR007872">
    <property type="entry name" value="DPH_MB_dom"/>
</dbReference>
<sequence length="280" mass="31394">MVSWNCHCFVRLGRFPNPHQLRRGAAPPLLLSARRLRRRTGRRLDQRLTAAQVRKPFTYPASAAPPLAASRVATSPRKQSTLQSTRLHRPSKPSPLFCLSSRDSYSDMLEGGNFSNQETLYEVLSVRKDATYDEIRAAYKSAVLNTHPDKAQMALNPLVSSSERNEFLSVQKAWEILRYPKSRAEYDKQLQSSRQNLEIVATEIEIDDMIVESTADSVELLYPCRCGDYFSITSRELGQIGISVREDGEMELHTSDSVPASVVLGCGSCSLKARLVTNKT</sequence>
<keyword evidence="11" id="KW-1185">Reference proteome</keyword>
<dbReference type="GO" id="GO:0005634">
    <property type="term" value="C:nucleus"/>
    <property type="evidence" value="ECO:0007669"/>
    <property type="project" value="UniProtKB-SubCell"/>
</dbReference>
<dbReference type="STRING" id="40148.A0A0E0B3X5"/>
<dbReference type="InterPro" id="IPR044248">
    <property type="entry name" value="DPH3/4-like"/>
</dbReference>
<evidence type="ECO:0000259" key="9">
    <source>
        <dbReference type="PROSITE" id="PS51074"/>
    </source>
</evidence>
<comment type="subcellular location">
    <subcellularLocation>
        <location evidence="2">Cytoplasm</location>
    </subcellularLocation>
    <subcellularLocation>
        <location evidence="1">Nucleus</location>
    </subcellularLocation>
</comment>
<evidence type="ECO:0000256" key="7">
    <source>
        <dbReference type="SAM" id="MobiDB-lite"/>
    </source>
</evidence>
<evidence type="ECO:0008006" key="12">
    <source>
        <dbReference type="Google" id="ProtNLM"/>
    </source>
</evidence>
<dbReference type="HOGENOM" id="CLU_995273_0_0_1"/>
<feature type="compositionally biased region" description="Low complexity" evidence="7">
    <location>
        <begin position="61"/>
        <end position="70"/>
    </location>
</feature>
<dbReference type="AlphaFoldDB" id="A0A0E0B3X5"/>
<evidence type="ECO:0000256" key="4">
    <source>
        <dbReference type="ARBA" id="ARBA00022723"/>
    </source>
</evidence>
<evidence type="ECO:0000256" key="6">
    <source>
        <dbReference type="ARBA" id="ARBA00023242"/>
    </source>
</evidence>
<dbReference type="PROSITE" id="PS51074">
    <property type="entry name" value="DPH_MB"/>
    <property type="match status" value="1"/>
</dbReference>
<feature type="domain" description="J" evidence="8">
    <location>
        <begin position="119"/>
        <end position="190"/>
    </location>
</feature>
<dbReference type="GO" id="GO:0017183">
    <property type="term" value="P:protein histidyl modification to diphthamide"/>
    <property type="evidence" value="ECO:0007669"/>
    <property type="project" value="InterPro"/>
</dbReference>
<dbReference type="GO" id="GO:0005783">
    <property type="term" value="C:endoplasmic reticulum"/>
    <property type="evidence" value="ECO:0007669"/>
    <property type="project" value="UniProtKB-ARBA"/>
</dbReference>
<proteinExistence type="inferred from homology"/>
<keyword evidence="4" id="KW-0479">Metal-binding</keyword>
<dbReference type="SUPFAM" id="SSF144217">
    <property type="entry name" value="CSL zinc finger"/>
    <property type="match status" value="1"/>
</dbReference>
<dbReference type="InterPro" id="IPR001623">
    <property type="entry name" value="DnaJ_domain"/>
</dbReference>
<evidence type="ECO:0000256" key="5">
    <source>
        <dbReference type="ARBA" id="ARBA00023004"/>
    </source>
</evidence>
<dbReference type="GO" id="GO:0046872">
    <property type="term" value="F:metal ion binding"/>
    <property type="evidence" value="ECO:0007669"/>
    <property type="project" value="UniProtKB-KW"/>
</dbReference>
<dbReference type="EnsemblPlants" id="OGLUM09G13390.1">
    <property type="protein sequence ID" value="OGLUM09G13390.1"/>
    <property type="gene ID" value="OGLUM09G13390"/>
</dbReference>
<dbReference type="FunFam" id="3.10.660.10:FF:000003">
    <property type="entry name" value="DNAJ heat shock N-terminal domain-containing protein-like"/>
    <property type="match status" value="1"/>
</dbReference>